<dbReference type="Pfam" id="PF14749">
    <property type="entry name" value="Acyl-CoA_ox_N"/>
    <property type="match status" value="1"/>
</dbReference>
<feature type="active site" description="Proton acceptor" evidence="13">
    <location>
        <position position="421"/>
    </location>
</feature>
<dbReference type="AlphaFoldDB" id="A0A9P3PSM7"/>
<name>A0A9P3PSM7_LYOSH</name>
<reference evidence="18" key="1">
    <citation type="submission" date="2022-07" db="EMBL/GenBank/DDBJ databases">
        <title>The genome of Lyophyllum shimeji provides insight into the initial evolution of ectomycorrhizal fungal genome.</title>
        <authorList>
            <person name="Kobayashi Y."/>
            <person name="Shibata T."/>
            <person name="Hirakawa H."/>
            <person name="Shigenobu S."/>
            <person name="Nishiyama T."/>
            <person name="Yamada A."/>
            <person name="Hasebe M."/>
            <person name="Kawaguchi M."/>
        </authorList>
    </citation>
    <scope>NUCLEOTIDE SEQUENCE</scope>
    <source>
        <strain evidence="18">AT787</strain>
    </source>
</reference>
<evidence type="ECO:0000256" key="10">
    <source>
        <dbReference type="ARBA" id="ARBA00023098"/>
    </source>
</evidence>
<evidence type="ECO:0000256" key="4">
    <source>
        <dbReference type="ARBA" id="ARBA00004846"/>
    </source>
</evidence>
<feature type="domain" description="Acyl-coenzyme A oxidase N-terminal" evidence="16">
    <location>
        <begin position="13"/>
        <end position="130"/>
    </location>
</feature>
<protein>
    <recommendedName>
        <fullName evidence="12">Acyl-coenzyme A oxidase</fullName>
    </recommendedName>
</protein>
<keyword evidence="7 12" id="KW-0274">FAD</keyword>
<evidence type="ECO:0000256" key="9">
    <source>
        <dbReference type="ARBA" id="ARBA00023002"/>
    </source>
</evidence>
<evidence type="ECO:0000259" key="17">
    <source>
        <dbReference type="Pfam" id="PF22924"/>
    </source>
</evidence>
<evidence type="ECO:0000313" key="18">
    <source>
        <dbReference type="EMBL" id="GLB42030.1"/>
    </source>
</evidence>
<dbReference type="FunFam" id="1.20.140.10:FF:000007">
    <property type="entry name" value="Acyl-coenzyme A oxidase"/>
    <property type="match status" value="1"/>
</dbReference>
<evidence type="ECO:0000256" key="2">
    <source>
        <dbReference type="ARBA" id="ARBA00001974"/>
    </source>
</evidence>
<comment type="pathway">
    <text evidence="4">Lipid metabolism; peroxisomal fatty acid beta-oxidation.</text>
</comment>
<dbReference type="GO" id="GO:0055088">
    <property type="term" value="P:lipid homeostasis"/>
    <property type="evidence" value="ECO:0007669"/>
    <property type="project" value="TreeGrafter"/>
</dbReference>
<comment type="catalytic activity">
    <reaction evidence="1">
        <text>a 2,3-saturated acyl-CoA + O2 = a (2E)-enoyl-CoA + H2O2</text>
        <dbReference type="Rhea" id="RHEA:38959"/>
        <dbReference type="ChEBI" id="CHEBI:15379"/>
        <dbReference type="ChEBI" id="CHEBI:16240"/>
        <dbReference type="ChEBI" id="CHEBI:58856"/>
        <dbReference type="ChEBI" id="CHEBI:65111"/>
        <dbReference type="EC" id="1.3.3.6"/>
    </reaction>
</comment>
<accession>A0A9P3PSM7</accession>
<dbReference type="GO" id="GO:0005504">
    <property type="term" value="F:fatty acid binding"/>
    <property type="evidence" value="ECO:0007669"/>
    <property type="project" value="TreeGrafter"/>
</dbReference>
<dbReference type="InterPro" id="IPR037069">
    <property type="entry name" value="AcylCoA_DH/ox_N_sf"/>
</dbReference>
<evidence type="ECO:0000259" key="15">
    <source>
        <dbReference type="Pfam" id="PF01756"/>
    </source>
</evidence>
<dbReference type="Gene3D" id="2.40.110.10">
    <property type="entry name" value="Butyryl-CoA Dehydrogenase, subunit A, domain 2"/>
    <property type="match status" value="1"/>
</dbReference>
<dbReference type="InterPro" id="IPR029320">
    <property type="entry name" value="Acyl-CoA_ox_N"/>
</dbReference>
<dbReference type="PIRSF" id="PIRSF000168">
    <property type="entry name" value="Acyl-CoA_oxidase"/>
    <property type="match status" value="1"/>
</dbReference>
<evidence type="ECO:0000313" key="19">
    <source>
        <dbReference type="Proteomes" id="UP001063166"/>
    </source>
</evidence>
<evidence type="ECO:0000259" key="16">
    <source>
        <dbReference type="Pfam" id="PF14749"/>
    </source>
</evidence>
<keyword evidence="9" id="KW-0560">Oxidoreductase</keyword>
<organism evidence="18 19">
    <name type="scientific">Lyophyllum shimeji</name>
    <name type="common">Hon-shimeji</name>
    <name type="synonym">Tricholoma shimeji</name>
    <dbReference type="NCBI Taxonomy" id="47721"/>
    <lineage>
        <taxon>Eukaryota</taxon>
        <taxon>Fungi</taxon>
        <taxon>Dikarya</taxon>
        <taxon>Basidiomycota</taxon>
        <taxon>Agaricomycotina</taxon>
        <taxon>Agaricomycetes</taxon>
        <taxon>Agaricomycetidae</taxon>
        <taxon>Agaricales</taxon>
        <taxon>Tricholomatineae</taxon>
        <taxon>Lyophyllaceae</taxon>
        <taxon>Lyophyllum</taxon>
    </lineage>
</organism>
<sequence length="667" mass="74577">MQKARTSASFRPLDLTHIIYDGEENFRRRELVMSRIEAALGDKPGNLPAVYERQDRKSLYHDGLRFGKALLESEIRDKHGFFDRRTHRHTLINASPFGLHSIMFIPTLKLQASPEQLAYWLPLAESGKIIGTYCQTELGHGTFLRGLETTATFDSKTDEFVIHSPTIGSTKYWPGGVGYSTTHAVVMARLVVGRTDHGVHGFMVQLRSLEDFKPLPGIELGDIGMTMGLNSTDNGYAVFNRVRIPRHHMMMRNARFSRDGTYTKAALDKHSYSTMIYTRMCIIHTMAFQLAQAATIAIRYSAVREQGNLHFDPAISNEMTIISYKSQHYRLLTIMSRACAILFASKACENVYEDLISRQAQDDHSTLPYGHITTAALKAWATQTAADGAEDARKCCGGHGYSVLSGMPNLVNDVVPMATLEGENYVMYQQAARYLMKCVSAIQRGQALDASMAYLRDRRDGERCPAHGGGFLNPDVQLSIFRHRAIRLAYDCHVLLDDSVVRDGLSQDAAWNLHMMSLIVAARAHIEYFVLQSFVDQVACVTNPAVHSVLVRLRNLFALSTIESPFSIGALGFFEDAYISSAQLKEIRAHVNRALEALLPEAVGLTDAWAFSDASLQSALGQKDGNVYETLMSWTRQLPFNRACREAGGVDREGFEKYIRPILRAKL</sequence>
<keyword evidence="8" id="KW-0276">Fatty acid metabolism</keyword>
<comment type="subcellular location">
    <subcellularLocation>
        <location evidence="3">Peroxisome</location>
    </subcellularLocation>
</comment>
<evidence type="ECO:0000256" key="3">
    <source>
        <dbReference type="ARBA" id="ARBA00004275"/>
    </source>
</evidence>
<proteinExistence type="inferred from homology"/>
<dbReference type="Proteomes" id="UP001063166">
    <property type="component" value="Unassembled WGS sequence"/>
</dbReference>
<dbReference type="InterPro" id="IPR009100">
    <property type="entry name" value="AcylCoA_DH/oxidase_NM_dom_sf"/>
</dbReference>
<dbReference type="FunFam" id="1.20.140.10:FF:000015">
    <property type="entry name" value="Acyl-coenzyme A oxidase"/>
    <property type="match status" value="1"/>
</dbReference>
<dbReference type="GO" id="GO:0033540">
    <property type="term" value="P:fatty acid beta-oxidation using acyl-CoA oxidase"/>
    <property type="evidence" value="ECO:0007669"/>
    <property type="project" value="TreeGrafter"/>
</dbReference>
<evidence type="ECO:0000256" key="14">
    <source>
        <dbReference type="PIRSR" id="PIRSR000168-2"/>
    </source>
</evidence>
<dbReference type="Gene3D" id="1.10.540.10">
    <property type="entry name" value="Acyl-CoA dehydrogenase/oxidase, N-terminal domain"/>
    <property type="match status" value="1"/>
</dbReference>
<evidence type="ECO:0000256" key="8">
    <source>
        <dbReference type="ARBA" id="ARBA00022832"/>
    </source>
</evidence>
<dbReference type="InterPro" id="IPR055060">
    <property type="entry name" value="ACOX_C_alpha1"/>
</dbReference>
<dbReference type="InterPro" id="IPR046373">
    <property type="entry name" value="Acyl-CoA_Oxase/DH_mid-dom_sf"/>
</dbReference>
<comment type="similarity">
    <text evidence="5 12">Belongs to the acyl-CoA oxidase family.</text>
</comment>
<dbReference type="GO" id="GO:0071949">
    <property type="term" value="F:FAD binding"/>
    <property type="evidence" value="ECO:0007669"/>
    <property type="project" value="InterPro"/>
</dbReference>
<dbReference type="Pfam" id="PF01756">
    <property type="entry name" value="ACOX"/>
    <property type="match status" value="1"/>
</dbReference>
<keyword evidence="19" id="KW-1185">Reference proteome</keyword>
<evidence type="ECO:0000256" key="5">
    <source>
        <dbReference type="ARBA" id="ARBA00006288"/>
    </source>
</evidence>
<dbReference type="OrthoDB" id="538336at2759"/>
<evidence type="ECO:0000256" key="1">
    <source>
        <dbReference type="ARBA" id="ARBA00001201"/>
    </source>
</evidence>
<evidence type="ECO:0000256" key="7">
    <source>
        <dbReference type="ARBA" id="ARBA00022827"/>
    </source>
</evidence>
<dbReference type="GO" id="GO:0005777">
    <property type="term" value="C:peroxisome"/>
    <property type="evidence" value="ECO:0007669"/>
    <property type="project" value="UniProtKB-SubCell"/>
</dbReference>
<dbReference type="InterPro" id="IPR036250">
    <property type="entry name" value="AcylCo_DH-like_C"/>
</dbReference>
<keyword evidence="6 12" id="KW-0285">Flavoprotein</keyword>
<dbReference type="Pfam" id="PF22924">
    <property type="entry name" value="ACOX_C_alpha1"/>
    <property type="match status" value="1"/>
</dbReference>
<gene>
    <name evidence="18" type="ORF">LshimejAT787_1100450</name>
</gene>
<keyword evidence="10" id="KW-0443">Lipid metabolism</keyword>
<comment type="caution">
    <text evidence="18">The sequence shown here is derived from an EMBL/GenBank/DDBJ whole genome shotgun (WGS) entry which is preliminary data.</text>
</comment>
<feature type="binding site" evidence="14">
    <location>
        <position position="175"/>
    </location>
    <ligand>
        <name>FAD</name>
        <dbReference type="ChEBI" id="CHEBI:57692"/>
    </ligand>
</feature>
<dbReference type="Gene3D" id="1.20.140.10">
    <property type="entry name" value="Butyryl-CoA Dehydrogenase, subunit A, domain 3"/>
    <property type="match status" value="2"/>
</dbReference>
<dbReference type="PANTHER" id="PTHR10909">
    <property type="entry name" value="ELECTRON TRANSPORT OXIDOREDUCTASE"/>
    <property type="match status" value="1"/>
</dbReference>
<evidence type="ECO:0000256" key="6">
    <source>
        <dbReference type="ARBA" id="ARBA00022630"/>
    </source>
</evidence>
<feature type="domain" description="Acyl-CoA oxidase C-alpha1" evidence="17">
    <location>
        <begin position="272"/>
        <end position="436"/>
    </location>
</feature>
<evidence type="ECO:0000256" key="11">
    <source>
        <dbReference type="ARBA" id="ARBA00023140"/>
    </source>
</evidence>
<dbReference type="InterPro" id="IPR002655">
    <property type="entry name" value="Acyl-CoA_oxidase_C"/>
</dbReference>
<evidence type="ECO:0000256" key="12">
    <source>
        <dbReference type="PIRNR" id="PIRNR000168"/>
    </source>
</evidence>
<dbReference type="GO" id="GO:0003997">
    <property type="term" value="F:acyl-CoA oxidase activity"/>
    <property type="evidence" value="ECO:0007669"/>
    <property type="project" value="UniProtKB-EC"/>
</dbReference>
<dbReference type="SUPFAM" id="SSF47203">
    <property type="entry name" value="Acyl-CoA dehydrogenase C-terminal domain-like"/>
    <property type="match status" value="2"/>
</dbReference>
<evidence type="ECO:0000256" key="13">
    <source>
        <dbReference type="PIRSR" id="PIRSR000168-1"/>
    </source>
</evidence>
<dbReference type="SUPFAM" id="SSF56645">
    <property type="entry name" value="Acyl-CoA dehydrogenase NM domain-like"/>
    <property type="match status" value="1"/>
</dbReference>
<keyword evidence="11" id="KW-0576">Peroxisome</keyword>
<feature type="binding site" evidence="14">
    <location>
        <position position="136"/>
    </location>
    <ligand>
        <name>FAD</name>
        <dbReference type="ChEBI" id="CHEBI:57692"/>
    </ligand>
</feature>
<dbReference type="InterPro" id="IPR012258">
    <property type="entry name" value="Acyl-CoA_oxidase"/>
</dbReference>
<dbReference type="FunFam" id="2.40.110.10:FF:000003">
    <property type="entry name" value="Acyl-coenzyme A oxidase"/>
    <property type="match status" value="1"/>
</dbReference>
<feature type="domain" description="Acyl-CoA oxidase C-terminal" evidence="15">
    <location>
        <begin position="473"/>
        <end position="663"/>
    </location>
</feature>
<dbReference type="EMBL" id="BRPK01000011">
    <property type="protein sequence ID" value="GLB42030.1"/>
    <property type="molecule type" value="Genomic_DNA"/>
</dbReference>
<dbReference type="PANTHER" id="PTHR10909:SF250">
    <property type="entry name" value="PEROXISOMAL ACYL-COENZYME A OXIDASE 1"/>
    <property type="match status" value="1"/>
</dbReference>
<comment type="cofactor">
    <cofactor evidence="2">
        <name>FAD</name>
        <dbReference type="ChEBI" id="CHEBI:57692"/>
    </cofactor>
</comment>